<dbReference type="Proteomes" id="UP000392064">
    <property type="component" value="Chromosome"/>
</dbReference>
<sequence>MSRRVLQVVALAVAVVLAVGAGRLVRHHLEGPDPVDAVRAATMAYATGDCAALRRVTVDPREIRCEDVVSVRDAYRDEGLRPATFTYAVVSRVDEDATVRISYRRGKDALQELVRVRRVDDAWKVFPATMAVG</sequence>
<evidence type="ECO:0000313" key="1">
    <source>
        <dbReference type="EMBL" id="QGG41511.1"/>
    </source>
</evidence>
<reference evidence="1 2" key="1">
    <citation type="submission" date="2019-11" db="EMBL/GenBank/DDBJ databases">
        <authorList>
            <person name="Li J."/>
        </authorList>
    </citation>
    <scope>NUCLEOTIDE SEQUENCE [LARGE SCALE GENOMIC DNA]</scope>
    <source>
        <strain evidence="1 2">MF47</strain>
    </source>
</reference>
<dbReference type="RefSeq" id="WP_153652779.1">
    <property type="nucleotide sequence ID" value="NZ_CP045737.1"/>
</dbReference>
<proteinExistence type="predicted"/>
<protein>
    <submittedName>
        <fullName evidence="1">Uncharacterized protein</fullName>
    </submittedName>
</protein>
<gene>
    <name evidence="1" type="ORF">GEV26_09130</name>
</gene>
<accession>A0A5Q2MIC5</accession>
<name>A0A5Q2MIC5_9ACTN</name>
<keyword evidence="2" id="KW-1185">Reference proteome</keyword>
<dbReference type="KEGG" id="aef:GEV26_09130"/>
<dbReference type="AlphaFoldDB" id="A0A5Q2MIC5"/>
<evidence type="ECO:0000313" key="2">
    <source>
        <dbReference type="Proteomes" id="UP000392064"/>
    </source>
</evidence>
<organism evidence="1 2">
    <name type="scientific">Aeromicrobium yanjiei</name>
    <dbReference type="NCBI Taxonomy" id="2662028"/>
    <lineage>
        <taxon>Bacteria</taxon>
        <taxon>Bacillati</taxon>
        <taxon>Actinomycetota</taxon>
        <taxon>Actinomycetes</taxon>
        <taxon>Propionibacteriales</taxon>
        <taxon>Nocardioidaceae</taxon>
        <taxon>Aeromicrobium</taxon>
    </lineage>
</organism>
<dbReference type="EMBL" id="CP045737">
    <property type="protein sequence ID" value="QGG41511.1"/>
    <property type="molecule type" value="Genomic_DNA"/>
</dbReference>